<evidence type="ECO:0000256" key="1">
    <source>
        <dbReference type="ARBA" id="ARBA00004141"/>
    </source>
</evidence>
<evidence type="ECO:0000256" key="6">
    <source>
        <dbReference type="SAM" id="Phobius"/>
    </source>
</evidence>
<dbReference type="GO" id="GO:0009734">
    <property type="term" value="P:auxin-activated signaling pathway"/>
    <property type="evidence" value="ECO:0007669"/>
    <property type="project" value="InterPro"/>
</dbReference>
<comment type="similarity">
    <text evidence="2">Belongs to the tetraspanin (TM4SF) family.</text>
</comment>
<gene>
    <name evidence="7" type="ORF">BVRB_4g095230</name>
</gene>
<protein>
    <submittedName>
        <fullName evidence="7">Uncharacterized protein</fullName>
    </submittedName>
</protein>
<feature type="transmembrane region" description="Helical" evidence="6">
    <location>
        <begin position="15"/>
        <end position="39"/>
    </location>
</feature>
<evidence type="ECO:0000256" key="4">
    <source>
        <dbReference type="ARBA" id="ARBA00022989"/>
    </source>
</evidence>
<sequence>MVRPRDLANMNDESLFLYGTMVVDFCFGLLGISCGASLLWQTTSACTGFRFLGITLIVIGVSLMLLFCINCFMTGGTSAVAIGAGKLLCSVPLILTLFALGIFVLSVSSKGGGKSIPGKSNKEYHVESYSKWMQNKIAQNWDNYYHKAVVKDKKYVCMKFYIDDVGVDSAFRLGCCKPPQDCNFSYNNSGVWVKPENATYSNVDCNRWNDDPNTLCFNCESCKAGFLQDVTSHWFTVGCTLVGIVAVPLLIVILGSICFMCSNRSSDGYARLL</sequence>
<dbReference type="Proteomes" id="UP000035740">
    <property type="component" value="Unassembled WGS sequence"/>
</dbReference>
<keyword evidence="5 6" id="KW-0472">Membrane</keyword>
<feature type="transmembrane region" description="Helical" evidence="6">
    <location>
        <begin position="51"/>
        <end position="75"/>
    </location>
</feature>
<reference evidence="7 8" key="1">
    <citation type="journal article" date="2014" name="Nature">
        <title>The genome of the recently domesticated crop plant sugar beet (Beta vulgaris).</title>
        <authorList>
            <person name="Dohm J.C."/>
            <person name="Minoche A.E."/>
            <person name="Holtgrawe D."/>
            <person name="Capella-Gutierrez S."/>
            <person name="Zakrzewski F."/>
            <person name="Tafer H."/>
            <person name="Rupp O."/>
            <person name="Sorensen T.R."/>
            <person name="Stracke R."/>
            <person name="Reinhardt R."/>
            <person name="Goesmann A."/>
            <person name="Kraft T."/>
            <person name="Schulz B."/>
            <person name="Stadler P.F."/>
            <person name="Schmidt T."/>
            <person name="Gabaldon T."/>
            <person name="Lehrach H."/>
            <person name="Weisshaar B."/>
            <person name="Himmelbauer H."/>
        </authorList>
    </citation>
    <scope>NUCLEOTIDE SEQUENCE [LARGE SCALE GENOMIC DNA]</scope>
    <source>
        <tissue evidence="7">Taproot</tissue>
    </source>
</reference>
<evidence type="ECO:0000256" key="2">
    <source>
        <dbReference type="ARBA" id="ARBA00006840"/>
    </source>
</evidence>
<evidence type="ECO:0000256" key="3">
    <source>
        <dbReference type="ARBA" id="ARBA00022692"/>
    </source>
</evidence>
<dbReference type="Gramene" id="KMS98135">
    <property type="protein sequence ID" value="KMS98135"/>
    <property type="gene ID" value="BVRB_4g095230"/>
</dbReference>
<dbReference type="GO" id="GO:0016020">
    <property type="term" value="C:membrane"/>
    <property type="evidence" value="ECO:0007669"/>
    <property type="project" value="UniProtKB-SubCell"/>
</dbReference>
<keyword evidence="4 6" id="KW-1133">Transmembrane helix</keyword>
<keyword evidence="8" id="KW-1185">Reference proteome</keyword>
<dbReference type="Pfam" id="PF00335">
    <property type="entry name" value="Tetraspanin"/>
    <property type="match status" value="1"/>
</dbReference>
<dbReference type="KEGG" id="bvg:104907520"/>
<dbReference type="PANTHER" id="PTHR32191">
    <property type="entry name" value="TETRASPANIN-8-RELATED"/>
    <property type="match status" value="1"/>
</dbReference>
<dbReference type="EMBL" id="KQ090266">
    <property type="protein sequence ID" value="KMS98135.1"/>
    <property type="molecule type" value="Genomic_DNA"/>
</dbReference>
<keyword evidence="3 6" id="KW-0812">Transmembrane</keyword>
<dbReference type="InterPro" id="IPR018499">
    <property type="entry name" value="Tetraspanin/Peripherin"/>
</dbReference>
<organism evidence="7 8">
    <name type="scientific">Beta vulgaris subsp. vulgaris</name>
    <name type="common">Beet</name>
    <dbReference type="NCBI Taxonomy" id="3555"/>
    <lineage>
        <taxon>Eukaryota</taxon>
        <taxon>Viridiplantae</taxon>
        <taxon>Streptophyta</taxon>
        <taxon>Embryophyta</taxon>
        <taxon>Tracheophyta</taxon>
        <taxon>Spermatophyta</taxon>
        <taxon>Magnoliopsida</taxon>
        <taxon>eudicotyledons</taxon>
        <taxon>Gunneridae</taxon>
        <taxon>Pentapetalae</taxon>
        <taxon>Caryophyllales</taxon>
        <taxon>Chenopodiaceae</taxon>
        <taxon>Betoideae</taxon>
        <taxon>Beta</taxon>
    </lineage>
</organism>
<proteinExistence type="inferred from homology"/>
<evidence type="ECO:0000313" key="7">
    <source>
        <dbReference type="EMBL" id="KMS98135.1"/>
    </source>
</evidence>
<name>A0A0J8E4S0_BETVV</name>
<feature type="transmembrane region" description="Helical" evidence="6">
    <location>
        <begin position="87"/>
        <end position="107"/>
    </location>
</feature>
<dbReference type="AlphaFoldDB" id="A0A0J8E4S0"/>
<evidence type="ECO:0000313" key="8">
    <source>
        <dbReference type="Proteomes" id="UP000035740"/>
    </source>
</evidence>
<dbReference type="OrthoDB" id="1712715at2759"/>
<dbReference type="eggNOG" id="KOG0017">
    <property type="taxonomic scope" value="Eukaryota"/>
</dbReference>
<evidence type="ECO:0000256" key="5">
    <source>
        <dbReference type="ARBA" id="ARBA00023136"/>
    </source>
</evidence>
<comment type="subcellular location">
    <subcellularLocation>
        <location evidence="1">Membrane</location>
        <topology evidence="1">Multi-pass membrane protein</topology>
    </subcellularLocation>
</comment>
<feature type="transmembrane region" description="Helical" evidence="6">
    <location>
        <begin position="234"/>
        <end position="261"/>
    </location>
</feature>
<accession>A0A0J8E4S0</accession>
<dbReference type="InterPro" id="IPR044991">
    <property type="entry name" value="TET_plant"/>
</dbReference>